<evidence type="ECO:0000256" key="9">
    <source>
        <dbReference type="ARBA" id="ARBA00023028"/>
    </source>
</evidence>
<dbReference type="Proteomes" id="UP000887013">
    <property type="component" value="Unassembled WGS sequence"/>
</dbReference>
<accession>A0A8X6KHD8</accession>
<dbReference type="PANTHER" id="PTHR24201">
    <property type="entry name" value="ANK_REP_REGION DOMAIN-CONTAINING PROTEIN"/>
    <property type="match status" value="1"/>
</dbReference>
<evidence type="ECO:0000256" key="4">
    <source>
        <dbReference type="ARBA" id="ARBA00022525"/>
    </source>
</evidence>
<dbReference type="PROSITE" id="PS50297">
    <property type="entry name" value="ANK_REP_REGION"/>
    <property type="match status" value="1"/>
</dbReference>
<keyword evidence="8" id="KW-0677">Repeat</keyword>
<dbReference type="Pfam" id="PF12796">
    <property type="entry name" value="Ank_2"/>
    <property type="match status" value="2"/>
</dbReference>
<evidence type="ECO:0000256" key="10">
    <source>
        <dbReference type="ARBA" id="ARBA00023043"/>
    </source>
</evidence>
<gene>
    <name evidence="13" type="primary">ANKRD10</name>
    <name evidence="13" type="ORF">NPIL_210941</name>
</gene>
<reference evidence="13" key="1">
    <citation type="submission" date="2020-08" db="EMBL/GenBank/DDBJ databases">
        <title>Multicomponent nature underlies the extraordinary mechanical properties of spider dragline silk.</title>
        <authorList>
            <person name="Kono N."/>
            <person name="Nakamura H."/>
            <person name="Mori M."/>
            <person name="Yoshida Y."/>
            <person name="Ohtoshi R."/>
            <person name="Malay A.D."/>
            <person name="Moran D.A.P."/>
            <person name="Tomita M."/>
            <person name="Numata K."/>
            <person name="Arakawa K."/>
        </authorList>
    </citation>
    <scope>NUCLEOTIDE SEQUENCE</scope>
</reference>
<keyword evidence="11" id="KW-0472">Membrane</keyword>
<evidence type="ECO:0000313" key="13">
    <source>
        <dbReference type="EMBL" id="GFS49244.1"/>
    </source>
</evidence>
<dbReference type="GO" id="GO:0044218">
    <property type="term" value="C:other organism cell membrane"/>
    <property type="evidence" value="ECO:0007669"/>
    <property type="project" value="UniProtKB-KW"/>
</dbReference>
<evidence type="ECO:0000256" key="3">
    <source>
        <dbReference type="ARBA" id="ARBA00022483"/>
    </source>
</evidence>
<comment type="subcellular location">
    <subcellularLocation>
        <location evidence="2">Secreted</location>
    </subcellularLocation>
    <subcellularLocation>
        <location evidence="1">Target cell membrane</location>
    </subcellularLocation>
</comment>
<keyword evidence="9" id="KW-0638">Presynaptic neurotoxin</keyword>
<dbReference type="GO" id="GO:0005576">
    <property type="term" value="C:extracellular region"/>
    <property type="evidence" value="ECO:0007669"/>
    <property type="project" value="UniProtKB-SubCell"/>
</dbReference>
<evidence type="ECO:0000256" key="8">
    <source>
        <dbReference type="ARBA" id="ARBA00022737"/>
    </source>
</evidence>
<dbReference type="SMART" id="SM00248">
    <property type="entry name" value="ANK"/>
    <property type="match status" value="4"/>
</dbReference>
<protein>
    <submittedName>
        <fullName evidence="13">Ankyrin repeat domain-containing protein 10</fullName>
    </submittedName>
</protein>
<dbReference type="InterPro" id="IPR050776">
    <property type="entry name" value="Ank_Repeat/CDKN_Inhibitor"/>
</dbReference>
<proteinExistence type="predicted"/>
<dbReference type="OrthoDB" id="6423620at2759"/>
<dbReference type="InterPro" id="IPR002110">
    <property type="entry name" value="Ankyrin_rpt"/>
</dbReference>
<keyword evidence="4" id="KW-0964">Secreted</keyword>
<dbReference type="InterPro" id="IPR036770">
    <property type="entry name" value="Ankyrin_rpt-contain_sf"/>
</dbReference>
<keyword evidence="5" id="KW-1052">Target cell membrane</keyword>
<evidence type="ECO:0000256" key="6">
    <source>
        <dbReference type="ARBA" id="ARBA00022656"/>
    </source>
</evidence>
<keyword evidence="11" id="KW-1053">Target membrane</keyword>
<evidence type="ECO:0000256" key="12">
    <source>
        <dbReference type="PROSITE-ProRule" id="PRU00023"/>
    </source>
</evidence>
<dbReference type="GO" id="GO:0006887">
    <property type="term" value="P:exocytosis"/>
    <property type="evidence" value="ECO:0007669"/>
    <property type="project" value="UniProtKB-KW"/>
</dbReference>
<evidence type="ECO:0000256" key="5">
    <source>
        <dbReference type="ARBA" id="ARBA00022537"/>
    </source>
</evidence>
<dbReference type="GO" id="GO:0090729">
    <property type="term" value="F:toxin activity"/>
    <property type="evidence" value="ECO:0007669"/>
    <property type="project" value="UniProtKB-KW"/>
</dbReference>
<evidence type="ECO:0000256" key="7">
    <source>
        <dbReference type="ARBA" id="ARBA00022699"/>
    </source>
</evidence>
<keyword evidence="3" id="KW-0268">Exocytosis</keyword>
<keyword evidence="6" id="KW-0800">Toxin</keyword>
<keyword evidence="7" id="KW-0528">Neurotoxin</keyword>
<dbReference type="EMBL" id="BMAW01045356">
    <property type="protein sequence ID" value="GFS49244.1"/>
    <property type="molecule type" value="Genomic_DNA"/>
</dbReference>
<evidence type="ECO:0000256" key="2">
    <source>
        <dbReference type="ARBA" id="ARBA00004613"/>
    </source>
</evidence>
<dbReference type="GO" id="GO:0005634">
    <property type="term" value="C:nucleus"/>
    <property type="evidence" value="ECO:0007669"/>
    <property type="project" value="TreeGrafter"/>
</dbReference>
<name>A0A8X6KHD8_NEPPI</name>
<feature type="repeat" description="ANK" evidence="12">
    <location>
        <begin position="120"/>
        <end position="152"/>
    </location>
</feature>
<dbReference type="SUPFAM" id="SSF48403">
    <property type="entry name" value="Ankyrin repeat"/>
    <property type="match status" value="1"/>
</dbReference>
<dbReference type="GO" id="GO:0044231">
    <property type="term" value="C:host cell presynaptic membrane"/>
    <property type="evidence" value="ECO:0007669"/>
    <property type="project" value="UniProtKB-KW"/>
</dbReference>
<keyword evidence="10 12" id="KW-0040">ANK repeat</keyword>
<dbReference type="AlphaFoldDB" id="A0A8X6KHD8"/>
<evidence type="ECO:0000256" key="11">
    <source>
        <dbReference type="ARBA" id="ARBA00023298"/>
    </source>
</evidence>
<organism evidence="13 14">
    <name type="scientific">Nephila pilipes</name>
    <name type="common">Giant wood spider</name>
    <name type="synonym">Nephila maculata</name>
    <dbReference type="NCBI Taxonomy" id="299642"/>
    <lineage>
        <taxon>Eukaryota</taxon>
        <taxon>Metazoa</taxon>
        <taxon>Ecdysozoa</taxon>
        <taxon>Arthropoda</taxon>
        <taxon>Chelicerata</taxon>
        <taxon>Arachnida</taxon>
        <taxon>Araneae</taxon>
        <taxon>Araneomorphae</taxon>
        <taxon>Entelegynae</taxon>
        <taxon>Araneoidea</taxon>
        <taxon>Nephilidae</taxon>
        <taxon>Nephila</taxon>
    </lineage>
</organism>
<dbReference type="Gene3D" id="1.25.40.20">
    <property type="entry name" value="Ankyrin repeat-containing domain"/>
    <property type="match status" value="1"/>
</dbReference>
<keyword evidence="14" id="KW-1185">Reference proteome</keyword>
<dbReference type="PROSITE" id="PS50088">
    <property type="entry name" value="ANK_REPEAT"/>
    <property type="match status" value="1"/>
</dbReference>
<dbReference type="PANTHER" id="PTHR24201:SF17">
    <property type="entry name" value="ANKYRIN REPEAT DOMAIN-CONTAINING PROTEIN 10-LIKE ISOFORM X1"/>
    <property type="match status" value="1"/>
</dbReference>
<comment type="caution">
    <text evidence="13">The sequence shown here is derived from an EMBL/GenBank/DDBJ whole genome shotgun (WGS) entry which is preliminary data.</text>
</comment>
<evidence type="ECO:0000313" key="14">
    <source>
        <dbReference type="Proteomes" id="UP000887013"/>
    </source>
</evidence>
<evidence type="ECO:0000256" key="1">
    <source>
        <dbReference type="ARBA" id="ARBA00004175"/>
    </source>
</evidence>
<sequence>MFHNGVQAGSFDEIEFGNKYPLHKCCRDGEAQFANAILNSQPALVWTEDPFRNWTPIHWAAYSGQVECVQQLASWEPKTNHLQSSKNFQTPLHCACEGGHPLCTMWFLQVGVNPKVKDSLGETALHKAARVGSVECVKILLNVCDNIGSQNLNGQTASTIAHMNGFPDIARLISEKEEAGLNAFQNRQIFPVPRMGRKRARDTICDDEVCKRHRADDITSSDVSNYMDTLTTSFYEHDKLCSVDFGYRNIIFEAMLNFTVRPGPVAWSCNPAALEVKAVGRREVGSSVLRSCADQASALSVAPICVPEGIRARTSLPHGVDIRQPTTR</sequence>